<dbReference type="Pfam" id="PF00248">
    <property type="entry name" value="Aldo_ket_red"/>
    <property type="match status" value="1"/>
</dbReference>
<dbReference type="GO" id="GO:0005737">
    <property type="term" value="C:cytoplasm"/>
    <property type="evidence" value="ECO:0007669"/>
    <property type="project" value="TreeGrafter"/>
</dbReference>
<dbReference type="InterPro" id="IPR050791">
    <property type="entry name" value="Aldo-Keto_reductase"/>
</dbReference>
<organism evidence="3 4">
    <name type="scientific">Sorangium cellulosum</name>
    <name type="common">Polyangium cellulosum</name>
    <dbReference type="NCBI Taxonomy" id="56"/>
    <lineage>
        <taxon>Bacteria</taxon>
        <taxon>Pseudomonadati</taxon>
        <taxon>Myxococcota</taxon>
        <taxon>Polyangia</taxon>
        <taxon>Polyangiales</taxon>
        <taxon>Polyangiaceae</taxon>
        <taxon>Sorangium</taxon>
    </lineage>
</organism>
<gene>
    <name evidence="3" type="ORF">SOCE26_084100</name>
</gene>
<dbReference type="GO" id="GO:0016491">
    <property type="term" value="F:oxidoreductase activity"/>
    <property type="evidence" value="ECO:0007669"/>
    <property type="project" value="UniProtKB-KW"/>
</dbReference>
<sequence>MDRTMPMIPRTHLGKNGPLVGALGLGCGGMSPGHGADGDAESIATIQAALDAGMNLLNTADFYGMGHNEALIGRAIKGRRDRAFVSVKFGMLRTPGGKFLGMDGRPATVKTFAAYSLQRLGVDEIDLYQPGRPDPDVPFEETIGAIADLVREGKVRHVGVSEVGVELLRRAHAVHPITALEIEYSLACRFIEAEILPAARELGIGIVAYRVLADGLLSGATAPSPGAHFVAPRMEGHALEQNVRAARPLVDMAARKRCTPAQLAIAWLRGRGDDIVPLVGIRRRARLDENLSALDVRVSPDELAQLDAAFAPGAIVGDRYPSFVMKYAAR</sequence>
<dbReference type="Proteomes" id="UP000238348">
    <property type="component" value="Chromosome"/>
</dbReference>
<feature type="domain" description="NADP-dependent oxidoreductase" evidence="2">
    <location>
        <begin position="25"/>
        <end position="309"/>
    </location>
</feature>
<keyword evidence="1" id="KW-0560">Oxidoreductase</keyword>
<evidence type="ECO:0000313" key="3">
    <source>
        <dbReference type="EMBL" id="AUX46900.1"/>
    </source>
</evidence>
<accession>A0A2L0F5Q9</accession>
<protein>
    <submittedName>
        <fullName evidence="3">Aldo/keto reductase</fullName>
    </submittedName>
</protein>
<evidence type="ECO:0000259" key="2">
    <source>
        <dbReference type="Pfam" id="PF00248"/>
    </source>
</evidence>
<name>A0A2L0F5Q9_SORCE</name>
<dbReference type="PROSITE" id="PS51257">
    <property type="entry name" value="PROKAR_LIPOPROTEIN"/>
    <property type="match status" value="1"/>
</dbReference>
<reference evidence="3 4" key="1">
    <citation type="submission" date="2015-09" db="EMBL/GenBank/DDBJ databases">
        <title>Sorangium comparison.</title>
        <authorList>
            <person name="Zaburannyi N."/>
            <person name="Bunk B."/>
            <person name="Overmann J."/>
            <person name="Mueller R."/>
        </authorList>
    </citation>
    <scope>NUCLEOTIDE SEQUENCE [LARGE SCALE GENOMIC DNA]</scope>
    <source>
        <strain evidence="3 4">So ce26</strain>
    </source>
</reference>
<dbReference type="PRINTS" id="PR00069">
    <property type="entry name" value="ALDKETRDTASE"/>
</dbReference>
<dbReference type="PANTHER" id="PTHR43625">
    <property type="entry name" value="AFLATOXIN B1 ALDEHYDE REDUCTASE"/>
    <property type="match status" value="1"/>
</dbReference>
<evidence type="ECO:0000256" key="1">
    <source>
        <dbReference type="ARBA" id="ARBA00023002"/>
    </source>
</evidence>
<dbReference type="EMBL" id="CP012673">
    <property type="protein sequence ID" value="AUX46900.1"/>
    <property type="molecule type" value="Genomic_DNA"/>
</dbReference>
<dbReference type="InterPro" id="IPR020471">
    <property type="entry name" value="AKR"/>
</dbReference>
<dbReference type="AlphaFoldDB" id="A0A2L0F5Q9"/>
<evidence type="ECO:0000313" key="4">
    <source>
        <dbReference type="Proteomes" id="UP000238348"/>
    </source>
</evidence>
<proteinExistence type="predicted"/>
<dbReference type="PANTHER" id="PTHR43625:SF40">
    <property type="entry name" value="ALDO-KETO REDUCTASE YAKC [NADP(+)]"/>
    <property type="match status" value="1"/>
</dbReference>
<dbReference type="InterPro" id="IPR036812">
    <property type="entry name" value="NAD(P)_OxRdtase_dom_sf"/>
</dbReference>
<dbReference type="SUPFAM" id="SSF51430">
    <property type="entry name" value="NAD(P)-linked oxidoreductase"/>
    <property type="match status" value="1"/>
</dbReference>
<dbReference type="InterPro" id="IPR023210">
    <property type="entry name" value="NADP_OxRdtase_dom"/>
</dbReference>
<dbReference type="Gene3D" id="3.20.20.100">
    <property type="entry name" value="NADP-dependent oxidoreductase domain"/>
    <property type="match status" value="1"/>
</dbReference>